<keyword evidence="1" id="KW-1133">Transmembrane helix</keyword>
<evidence type="ECO:0000313" key="4">
    <source>
        <dbReference type="Proteomes" id="UP000006548"/>
    </source>
</evidence>
<evidence type="ECO:0000256" key="1">
    <source>
        <dbReference type="SAM" id="Phobius"/>
    </source>
</evidence>
<protein>
    <submittedName>
        <fullName evidence="3">Transmembrane protein</fullName>
    </submittedName>
</protein>
<feature type="transmembrane region" description="Helical" evidence="1">
    <location>
        <begin position="116"/>
        <end position="139"/>
    </location>
</feature>
<dbReference type="RefSeq" id="NP_001324749.1">
    <property type="nucleotide sequence ID" value="NM_001335363.1"/>
</dbReference>
<gene>
    <name evidence="2 3" type="ordered locus">At2g10955</name>
</gene>
<evidence type="ECO:0000313" key="3">
    <source>
        <dbReference type="EMBL" id="ANM62602.1"/>
    </source>
</evidence>
<sequence length="147" mass="16615">MSGLFFMWQTDYKLCVEFLNLLGLLGREDPPVLLRSRINLSKPRRSSFLYQNLVRTFAKALLGVVLLVPTRFMSLAPLLTLLSLLTVTILSSTTLFVEDLSTILDLKSNKFPSSVWIIALMEPLLMYLICVLAFLLMVLGMPTFVVL</sequence>
<dbReference type="Proteomes" id="UP000006548">
    <property type="component" value="Chromosome 2"/>
</dbReference>
<keyword evidence="4" id="KW-1185">Reference proteome</keyword>
<keyword evidence="1 3" id="KW-0812">Transmembrane</keyword>
<accession>A0A1P8B169</accession>
<reference evidence="3 4" key="1">
    <citation type="journal article" date="1999" name="Nature">
        <title>Sequence and analysis of chromosome 2 of the plant Arabidopsis thaliana.</title>
        <authorList>
            <person name="Lin X."/>
            <person name="Kaul S."/>
            <person name="Rounsley S."/>
            <person name="Shea T.P."/>
            <person name="Benito M.I."/>
            <person name="Town C.D."/>
            <person name="Fujii C.Y."/>
            <person name="Mason T."/>
            <person name="Bowman C.L."/>
            <person name="Barnstead M."/>
            <person name="Feldblyum T.V."/>
            <person name="Buell C.R."/>
            <person name="Ketchum K.A."/>
            <person name="Lee J."/>
            <person name="Ronning C.M."/>
            <person name="Koo H.L."/>
            <person name="Moffat K.S."/>
            <person name="Cronin L.A."/>
            <person name="Shen M."/>
            <person name="Pai G."/>
            <person name="Van Aken S."/>
            <person name="Umayam L."/>
            <person name="Tallon L.J."/>
            <person name="Gill J.E."/>
            <person name="Adams M.D."/>
            <person name="Carrera A.J."/>
            <person name="Creasy T.H."/>
            <person name="Goodman H.M."/>
            <person name="Somerville C.R."/>
            <person name="Copenhaver G.P."/>
            <person name="Preuss D."/>
            <person name="Nierman W.C."/>
            <person name="White O."/>
            <person name="Eisen J.A."/>
            <person name="Salzberg S.L."/>
            <person name="Fraser C.M."/>
            <person name="Venter J.C."/>
        </authorList>
    </citation>
    <scope>NUCLEOTIDE SEQUENCE [LARGE SCALE GENOMIC DNA]</scope>
    <source>
        <strain evidence="4">cv. Columbia</strain>
    </source>
</reference>
<dbReference type="Araport" id="AT2G10955"/>
<feature type="transmembrane region" description="Helical" evidence="1">
    <location>
        <begin position="75"/>
        <end position="96"/>
    </location>
</feature>
<name>A0A1P8B169_ARATH</name>
<dbReference type="EMBL" id="CP002685">
    <property type="protein sequence ID" value="ANM62602.1"/>
    <property type="molecule type" value="Genomic_DNA"/>
</dbReference>
<dbReference type="KEGG" id="ath:AT2G10955"/>
<proteinExistence type="predicted"/>
<organism evidence="3 4">
    <name type="scientific">Arabidopsis thaliana</name>
    <name type="common">Mouse-ear cress</name>
    <dbReference type="NCBI Taxonomy" id="3702"/>
    <lineage>
        <taxon>Eukaryota</taxon>
        <taxon>Viridiplantae</taxon>
        <taxon>Streptophyta</taxon>
        <taxon>Embryophyta</taxon>
        <taxon>Tracheophyta</taxon>
        <taxon>Spermatophyta</taxon>
        <taxon>Magnoliopsida</taxon>
        <taxon>eudicotyledons</taxon>
        <taxon>Gunneridae</taxon>
        <taxon>Pentapetalae</taxon>
        <taxon>rosids</taxon>
        <taxon>malvids</taxon>
        <taxon>Brassicales</taxon>
        <taxon>Brassicaceae</taxon>
        <taxon>Camelineae</taxon>
        <taxon>Arabidopsis</taxon>
    </lineage>
</organism>
<evidence type="ECO:0000313" key="2">
    <source>
        <dbReference type="Araport" id="AT2G10955"/>
    </source>
</evidence>
<dbReference type="InParanoid" id="A0A1P8B169"/>
<keyword evidence="1" id="KW-0472">Membrane</keyword>
<dbReference type="GeneID" id="28718243"/>
<reference evidence="4" key="2">
    <citation type="journal article" date="2017" name="Plant J.">
        <title>Araport11: a complete reannotation of the Arabidopsis thaliana reference genome.</title>
        <authorList>
            <person name="Cheng C.Y."/>
            <person name="Krishnakumar V."/>
            <person name="Chan A.P."/>
            <person name="Thibaud-Nissen F."/>
            <person name="Schobel S."/>
            <person name="Town C.D."/>
        </authorList>
    </citation>
    <scope>GENOME REANNOTATION</scope>
    <source>
        <strain evidence="4">cv. Columbia</strain>
    </source>
</reference>
<dbReference type="TAIR" id="AT2G10955"/>
<dbReference type="AlphaFoldDB" id="A0A1P8B169"/>